<dbReference type="InterPro" id="IPR006685">
    <property type="entry name" value="MscS_channel_2nd"/>
</dbReference>
<dbReference type="EMBL" id="JAHHGZ010000045">
    <property type="protein sequence ID" value="MBW4671430.1"/>
    <property type="molecule type" value="Genomic_DNA"/>
</dbReference>
<evidence type="ECO:0000256" key="4">
    <source>
        <dbReference type="ARBA" id="ARBA00022692"/>
    </source>
</evidence>
<dbReference type="SUPFAM" id="SSF50182">
    <property type="entry name" value="Sm-like ribonucleoproteins"/>
    <property type="match status" value="1"/>
</dbReference>
<dbReference type="InterPro" id="IPR023408">
    <property type="entry name" value="MscS_beta-dom_sf"/>
</dbReference>
<dbReference type="PANTHER" id="PTHR30460">
    <property type="entry name" value="MODERATE CONDUCTANCE MECHANOSENSITIVE CHANNEL YBIO"/>
    <property type="match status" value="1"/>
</dbReference>
<dbReference type="GO" id="GO:0005886">
    <property type="term" value="C:plasma membrane"/>
    <property type="evidence" value="ECO:0007669"/>
    <property type="project" value="UniProtKB-SubCell"/>
</dbReference>
<dbReference type="Proteomes" id="UP000729701">
    <property type="component" value="Unassembled WGS sequence"/>
</dbReference>
<dbReference type="PANTHER" id="PTHR30460:SF0">
    <property type="entry name" value="MODERATE CONDUCTANCE MECHANOSENSITIVE CHANNEL YBIO"/>
    <property type="match status" value="1"/>
</dbReference>
<evidence type="ECO:0000259" key="9">
    <source>
        <dbReference type="Pfam" id="PF00924"/>
    </source>
</evidence>
<keyword evidence="4 8" id="KW-0812">Transmembrane</keyword>
<dbReference type="InterPro" id="IPR011014">
    <property type="entry name" value="MscS_channel_TM-2"/>
</dbReference>
<feature type="transmembrane region" description="Helical" evidence="8">
    <location>
        <begin position="116"/>
        <end position="134"/>
    </location>
</feature>
<feature type="transmembrane region" description="Helical" evidence="8">
    <location>
        <begin position="266"/>
        <end position="286"/>
    </location>
</feature>
<accession>A0A951UZE8</accession>
<organism evidence="12 13">
    <name type="scientific">Cyanomargarita calcarea GSE-NOS-MK-12-04C</name>
    <dbReference type="NCBI Taxonomy" id="2839659"/>
    <lineage>
        <taxon>Bacteria</taxon>
        <taxon>Bacillati</taxon>
        <taxon>Cyanobacteriota</taxon>
        <taxon>Cyanophyceae</taxon>
        <taxon>Nostocales</taxon>
        <taxon>Cyanomargaritaceae</taxon>
        <taxon>Cyanomargarita</taxon>
    </lineage>
</organism>
<evidence type="ECO:0000256" key="7">
    <source>
        <dbReference type="SAM" id="Coils"/>
    </source>
</evidence>
<dbReference type="InterPro" id="IPR010920">
    <property type="entry name" value="LSM_dom_sf"/>
</dbReference>
<protein>
    <submittedName>
        <fullName evidence="12">Mechanosensitive ion channel family protein</fullName>
    </submittedName>
</protein>
<keyword evidence="6 8" id="KW-0472">Membrane</keyword>
<dbReference type="Gene3D" id="2.30.30.60">
    <property type="match status" value="1"/>
</dbReference>
<dbReference type="Pfam" id="PF21088">
    <property type="entry name" value="MS_channel_1st"/>
    <property type="match status" value="1"/>
</dbReference>
<dbReference type="GO" id="GO:0008381">
    <property type="term" value="F:mechanosensitive monoatomic ion channel activity"/>
    <property type="evidence" value="ECO:0007669"/>
    <property type="project" value="InterPro"/>
</dbReference>
<feature type="domain" description="Mechanosensitive ion channel MscS C-terminal" evidence="10">
    <location>
        <begin position="383"/>
        <end position="470"/>
    </location>
</feature>
<comment type="subcellular location">
    <subcellularLocation>
        <location evidence="1">Cell membrane</location>
        <topology evidence="1">Multi-pass membrane protein</topology>
    </subcellularLocation>
</comment>
<dbReference type="Gene3D" id="3.30.70.100">
    <property type="match status" value="1"/>
</dbReference>
<feature type="transmembrane region" description="Helical" evidence="8">
    <location>
        <begin position="177"/>
        <end position="197"/>
    </location>
</feature>
<dbReference type="InterPro" id="IPR049142">
    <property type="entry name" value="MS_channel_1st"/>
</dbReference>
<dbReference type="Pfam" id="PF00924">
    <property type="entry name" value="MS_channel_2nd"/>
    <property type="match status" value="1"/>
</dbReference>
<feature type="domain" description="Mechanosensitive ion channel transmembrane helices 2/3" evidence="11">
    <location>
        <begin position="272"/>
        <end position="311"/>
    </location>
</feature>
<evidence type="ECO:0000313" key="12">
    <source>
        <dbReference type="EMBL" id="MBW4671430.1"/>
    </source>
</evidence>
<evidence type="ECO:0000259" key="11">
    <source>
        <dbReference type="Pfam" id="PF21088"/>
    </source>
</evidence>
<feature type="transmembrane region" description="Helical" evidence="8">
    <location>
        <begin position="292"/>
        <end position="309"/>
    </location>
</feature>
<reference evidence="12" key="1">
    <citation type="submission" date="2021-05" db="EMBL/GenBank/DDBJ databases">
        <authorList>
            <person name="Pietrasiak N."/>
            <person name="Ward R."/>
            <person name="Stajich J.E."/>
            <person name="Kurbessoian T."/>
        </authorList>
    </citation>
    <scope>NUCLEOTIDE SEQUENCE</scope>
    <source>
        <strain evidence="12">GSE-NOS-MK-12-04C</strain>
    </source>
</reference>
<evidence type="ECO:0000313" key="13">
    <source>
        <dbReference type="Proteomes" id="UP000729701"/>
    </source>
</evidence>
<comment type="caution">
    <text evidence="12">The sequence shown here is derived from an EMBL/GenBank/DDBJ whole genome shotgun (WGS) entry which is preliminary data.</text>
</comment>
<evidence type="ECO:0000256" key="2">
    <source>
        <dbReference type="ARBA" id="ARBA00008017"/>
    </source>
</evidence>
<dbReference type="Gene3D" id="1.10.287.1260">
    <property type="match status" value="1"/>
</dbReference>
<name>A0A951UZE8_9CYAN</name>
<dbReference type="InterPro" id="IPR049278">
    <property type="entry name" value="MS_channel_C"/>
</dbReference>
<evidence type="ECO:0000256" key="3">
    <source>
        <dbReference type="ARBA" id="ARBA00022475"/>
    </source>
</evidence>
<dbReference type="FunFam" id="2.30.30.60:FF:000001">
    <property type="entry name" value="MscS Mechanosensitive ion channel"/>
    <property type="match status" value="1"/>
</dbReference>
<dbReference type="AlphaFoldDB" id="A0A951UZE8"/>
<comment type="similarity">
    <text evidence="2">Belongs to the MscS (TC 1.A.23) family.</text>
</comment>
<keyword evidence="3" id="KW-1003">Cell membrane</keyword>
<evidence type="ECO:0000256" key="6">
    <source>
        <dbReference type="ARBA" id="ARBA00023136"/>
    </source>
</evidence>
<keyword evidence="5 8" id="KW-1133">Transmembrane helix</keyword>
<feature type="transmembrane region" description="Helical" evidence="8">
    <location>
        <begin position="217"/>
        <end position="235"/>
    </location>
</feature>
<evidence type="ECO:0000256" key="5">
    <source>
        <dbReference type="ARBA" id="ARBA00022989"/>
    </source>
</evidence>
<feature type="domain" description="Mechanosensitive ion channel MscS" evidence="9">
    <location>
        <begin position="312"/>
        <end position="376"/>
    </location>
</feature>
<gene>
    <name evidence="12" type="ORF">KME60_29415</name>
</gene>
<feature type="coiled-coil region" evidence="7">
    <location>
        <begin position="156"/>
        <end position="183"/>
    </location>
</feature>
<keyword evidence="7" id="KW-0175">Coiled coil</keyword>
<dbReference type="Pfam" id="PF21082">
    <property type="entry name" value="MS_channel_3rd"/>
    <property type="match status" value="1"/>
</dbReference>
<dbReference type="SUPFAM" id="SSF82861">
    <property type="entry name" value="Mechanosensitive channel protein MscS (YggB), transmembrane region"/>
    <property type="match status" value="1"/>
</dbReference>
<evidence type="ECO:0000259" key="10">
    <source>
        <dbReference type="Pfam" id="PF21082"/>
    </source>
</evidence>
<sequence length="473" mass="52367">MVSACVQLDGRCVFEITAPRTELSARLRSTQQNLTQISHNYFQASASDLSVQVRQTKDLKPVVVVNNQTLLTITDQDASLRQLDSLTLASQIARDLQQNLKRAKQERQPKFLVQEAKISGATGLLMIVGSWSLIKWRRRAKQDISQATYPTSTAIQALIKKLIQQQQQNLKEVQKRLFQLIQVAIWGGGTLIILNRFPYTRSLSAGILNVLQFPLRLSIVAVSTYVAVRLSYAVIDRCTSMLVDSRTFLNQETTKRLQLRVSTISGVTKSIATAVLVAIGVLSALMSLGIDVIPLLAGAGIVGVAISLASQNLIKDAINGFLIILEDQYALGDMISVGNAMGLVENMNLRMTQIRDSEGRLITIPNSEIKIVANLSSRWSQADLNIPVGFHADIDQALNLIATVGLEMGQDSQWRKSIIEPSKVLGIDNFSDRGVIVRVLIKTKPLKQWEVGREYRRRIKIALDQANMSIPFP</sequence>
<evidence type="ECO:0000256" key="1">
    <source>
        <dbReference type="ARBA" id="ARBA00004651"/>
    </source>
</evidence>
<dbReference type="InterPro" id="IPR045276">
    <property type="entry name" value="YbiO_bact"/>
</dbReference>
<reference evidence="12" key="2">
    <citation type="journal article" date="2022" name="Microbiol. Resour. Announc.">
        <title>Metagenome Sequencing to Explore Phylogenomics of Terrestrial Cyanobacteria.</title>
        <authorList>
            <person name="Ward R.D."/>
            <person name="Stajich J.E."/>
            <person name="Johansen J.R."/>
            <person name="Huntemann M."/>
            <person name="Clum A."/>
            <person name="Foster B."/>
            <person name="Foster B."/>
            <person name="Roux S."/>
            <person name="Palaniappan K."/>
            <person name="Varghese N."/>
            <person name="Mukherjee S."/>
            <person name="Reddy T.B.K."/>
            <person name="Daum C."/>
            <person name="Copeland A."/>
            <person name="Chen I.A."/>
            <person name="Ivanova N.N."/>
            <person name="Kyrpides N.C."/>
            <person name="Shapiro N."/>
            <person name="Eloe-Fadrosh E.A."/>
            <person name="Pietrasiak N."/>
        </authorList>
    </citation>
    <scope>NUCLEOTIDE SEQUENCE</scope>
    <source>
        <strain evidence="12">GSE-NOS-MK-12-04C</strain>
    </source>
</reference>
<dbReference type="InterPro" id="IPR011066">
    <property type="entry name" value="MscS_channel_C_sf"/>
</dbReference>
<proteinExistence type="inferred from homology"/>
<evidence type="ECO:0000256" key="8">
    <source>
        <dbReference type="SAM" id="Phobius"/>
    </source>
</evidence>
<dbReference type="SUPFAM" id="SSF82689">
    <property type="entry name" value="Mechanosensitive channel protein MscS (YggB), C-terminal domain"/>
    <property type="match status" value="1"/>
</dbReference>